<organism evidence="1 2">
    <name type="scientific">Petromyces alliaceus</name>
    <name type="common">Aspergillus alliaceus</name>
    <dbReference type="NCBI Taxonomy" id="209559"/>
    <lineage>
        <taxon>Eukaryota</taxon>
        <taxon>Fungi</taxon>
        <taxon>Dikarya</taxon>
        <taxon>Ascomycota</taxon>
        <taxon>Pezizomycotina</taxon>
        <taxon>Eurotiomycetes</taxon>
        <taxon>Eurotiomycetidae</taxon>
        <taxon>Eurotiales</taxon>
        <taxon>Aspergillaceae</taxon>
        <taxon>Aspergillus</taxon>
        <taxon>Aspergillus subgen. Circumdati</taxon>
    </lineage>
</organism>
<evidence type="ECO:0000313" key="2">
    <source>
        <dbReference type="Proteomes" id="UP000541154"/>
    </source>
</evidence>
<dbReference type="EMBL" id="SPNV01001209">
    <property type="protein sequence ID" value="KAF5854695.1"/>
    <property type="molecule type" value="Genomic_DNA"/>
</dbReference>
<feature type="non-terminal residue" evidence="1">
    <location>
        <position position="1"/>
    </location>
</feature>
<proteinExistence type="predicted"/>
<name>A0A8H5ZT29_PETAA</name>
<comment type="caution">
    <text evidence="1">The sequence shown here is derived from an EMBL/GenBank/DDBJ whole genome shotgun (WGS) entry which is preliminary data.</text>
</comment>
<dbReference type="AlphaFoldDB" id="A0A8H5ZT29"/>
<keyword evidence="2" id="KW-1185">Reference proteome</keyword>
<protein>
    <submittedName>
        <fullName evidence="1">Uncharacterized protein</fullName>
    </submittedName>
</protein>
<evidence type="ECO:0000313" key="1">
    <source>
        <dbReference type="EMBL" id="KAF5854695.1"/>
    </source>
</evidence>
<sequence length="136" mass="15625">SILNYQSSCAASSRNMVVATTVTLSMLLEKAQMKHLAKLTEDAIAIAEKAWKLLLEKQDEDCDMDLFPFFSTLELNQPHHLRPLSFEHFILDGFILQFCIMYRVLHHVLAYDDLHYLDLTISALKKVDTEHDNSAE</sequence>
<feature type="non-terminal residue" evidence="1">
    <location>
        <position position="136"/>
    </location>
</feature>
<reference evidence="1 2" key="1">
    <citation type="submission" date="2019-04" db="EMBL/GenBank/DDBJ databases">
        <title>Aspergillus burnettii sp. nov., novel species from soil in southeast Queensland.</title>
        <authorList>
            <person name="Gilchrist C.L.M."/>
            <person name="Pitt J.I."/>
            <person name="Lange L."/>
            <person name="Lacey H.J."/>
            <person name="Vuong D."/>
            <person name="Midgley D.J."/>
            <person name="Greenfield P."/>
            <person name="Bradbury M."/>
            <person name="Lacey E."/>
            <person name="Busk P.K."/>
            <person name="Pilgaard B."/>
            <person name="Chooi Y.H."/>
            <person name="Piggott A.M."/>
        </authorList>
    </citation>
    <scope>NUCLEOTIDE SEQUENCE [LARGE SCALE GENOMIC DNA]</scope>
    <source>
        <strain evidence="1 2">FRR 5400</strain>
    </source>
</reference>
<accession>A0A8H5ZT29</accession>
<gene>
    <name evidence="1" type="ORF">ETB97_001207</name>
</gene>
<dbReference type="Proteomes" id="UP000541154">
    <property type="component" value="Unassembled WGS sequence"/>
</dbReference>